<keyword evidence="3 6" id="KW-0489">Methyltransferase</keyword>
<dbReference type="EC" id="2.1.1.-" evidence="6"/>
<dbReference type="SUPFAM" id="SSF53335">
    <property type="entry name" value="S-adenosyl-L-methionine-dependent methyltransferases"/>
    <property type="match status" value="1"/>
</dbReference>
<dbReference type="GO" id="GO:0070043">
    <property type="term" value="F:rRNA (guanine-N7-)-methyltransferase activity"/>
    <property type="evidence" value="ECO:0007669"/>
    <property type="project" value="UniProtKB-UniRule"/>
</dbReference>
<feature type="binding site" evidence="6">
    <location>
        <position position="119"/>
    </location>
    <ligand>
        <name>S-adenosyl-L-methionine</name>
        <dbReference type="ChEBI" id="CHEBI:59789"/>
    </ligand>
</feature>
<evidence type="ECO:0000256" key="2">
    <source>
        <dbReference type="ARBA" id="ARBA00022552"/>
    </source>
</evidence>
<dbReference type="InterPro" id="IPR003682">
    <property type="entry name" value="rRNA_ssu_MeTfrase_G"/>
</dbReference>
<dbReference type="CDD" id="cd02440">
    <property type="entry name" value="AdoMet_MTases"/>
    <property type="match status" value="1"/>
</dbReference>
<reference evidence="8" key="1">
    <citation type="journal article" date="2021" name="PeerJ">
        <title>Extensive microbial diversity within the chicken gut microbiome revealed by metagenomics and culture.</title>
        <authorList>
            <person name="Gilroy R."/>
            <person name="Ravi A."/>
            <person name="Getino M."/>
            <person name="Pursley I."/>
            <person name="Horton D.L."/>
            <person name="Alikhan N.F."/>
            <person name="Baker D."/>
            <person name="Gharbi K."/>
            <person name="Hall N."/>
            <person name="Watson M."/>
            <person name="Adriaenssens E.M."/>
            <person name="Foster-Nyarko E."/>
            <person name="Jarju S."/>
            <person name="Secka A."/>
            <person name="Antonio M."/>
            <person name="Oren A."/>
            <person name="Chaudhuri R.R."/>
            <person name="La Ragione R."/>
            <person name="Hildebrand F."/>
            <person name="Pallen M.J."/>
        </authorList>
    </citation>
    <scope>NUCLEOTIDE SEQUENCE</scope>
    <source>
        <strain evidence="8">5032</strain>
    </source>
</reference>
<dbReference type="InterPro" id="IPR029063">
    <property type="entry name" value="SAM-dependent_MTases_sf"/>
</dbReference>
<feature type="binding site" evidence="6">
    <location>
        <position position="182"/>
    </location>
    <ligand>
        <name>S-adenosyl-L-methionine</name>
        <dbReference type="ChEBI" id="CHEBI:59789"/>
    </ligand>
</feature>
<dbReference type="Gene3D" id="3.40.50.150">
    <property type="entry name" value="Vaccinia Virus protein VP39"/>
    <property type="match status" value="1"/>
</dbReference>
<evidence type="ECO:0000256" key="6">
    <source>
        <dbReference type="HAMAP-Rule" id="MF_00074"/>
    </source>
</evidence>
<protein>
    <recommendedName>
        <fullName evidence="6">Ribosomal RNA small subunit methyltransferase G</fullName>
        <ecNumber evidence="6">2.1.1.-</ecNumber>
    </recommendedName>
    <alternativeName>
        <fullName evidence="6">16S rRNA 7-methylguanosine methyltransferase</fullName>
        <shortName evidence="6">16S rRNA m7G methyltransferase</shortName>
    </alternativeName>
</protein>
<comment type="subcellular location">
    <subcellularLocation>
        <location evidence="6">Cytoplasm</location>
    </subcellularLocation>
</comment>
<dbReference type="PANTHER" id="PTHR31760:SF0">
    <property type="entry name" value="S-ADENOSYL-L-METHIONINE-DEPENDENT METHYLTRANSFERASES SUPERFAMILY PROTEIN"/>
    <property type="match status" value="1"/>
</dbReference>
<dbReference type="EMBL" id="DWZD01000014">
    <property type="protein sequence ID" value="HJA78309.1"/>
    <property type="molecule type" value="Genomic_DNA"/>
</dbReference>
<evidence type="ECO:0000256" key="4">
    <source>
        <dbReference type="ARBA" id="ARBA00022679"/>
    </source>
</evidence>
<feature type="binding site" evidence="6">
    <location>
        <begin position="165"/>
        <end position="166"/>
    </location>
    <ligand>
        <name>S-adenosyl-L-methionine</name>
        <dbReference type="ChEBI" id="CHEBI:59789"/>
    </ligand>
</feature>
<dbReference type="Pfam" id="PF02527">
    <property type="entry name" value="GidB"/>
    <property type="match status" value="1"/>
</dbReference>
<feature type="binding site" evidence="6">
    <location>
        <position position="114"/>
    </location>
    <ligand>
        <name>S-adenosyl-L-methionine</name>
        <dbReference type="ChEBI" id="CHEBI:59789"/>
    </ligand>
</feature>
<dbReference type="Proteomes" id="UP000823821">
    <property type="component" value="Unassembled WGS sequence"/>
</dbReference>
<comment type="function">
    <text evidence="6">Specifically methylates the N7 position of a guanine in 16S rRNA.</text>
</comment>
<dbReference type="GO" id="GO:0005829">
    <property type="term" value="C:cytosol"/>
    <property type="evidence" value="ECO:0007669"/>
    <property type="project" value="TreeGrafter"/>
</dbReference>
<dbReference type="HAMAP" id="MF_00074">
    <property type="entry name" value="16SrRNA_methyltr_G"/>
    <property type="match status" value="1"/>
</dbReference>
<evidence type="ECO:0000256" key="1">
    <source>
        <dbReference type="ARBA" id="ARBA00022490"/>
    </source>
</evidence>
<keyword evidence="4 6" id="KW-0808">Transferase</keyword>
<keyword evidence="2 6" id="KW-0698">rRNA processing</keyword>
<dbReference type="AlphaFoldDB" id="A0A9D2HM08"/>
<accession>A0A9D2HM08</accession>
<evidence type="ECO:0000256" key="5">
    <source>
        <dbReference type="ARBA" id="ARBA00022691"/>
    </source>
</evidence>
<dbReference type="PANTHER" id="PTHR31760">
    <property type="entry name" value="S-ADENOSYL-L-METHIONINE-DEPENDENT METHYLTRANSFERASES SUPERFAMILY PROTEIN"/>
    <property type="match status" value="1"/>
</dbReference>
<comment type="similarity">
    <text evidence="6">Belongs to the methyltransferase superfamily. RNA methyltransferase RsmG family.</text>
</comment>
<organism evidence="8 9">
    <name type="scientific">Candidatus Desulfovibrio intestinavium</name>
    <dbReference type="NCBI Taxonomy" id="2838534"/>
    <lineage>
        <taxon>Bacteria</taxon>
        <taxon>Pseudomonadati</taxon>
        <taxon>Thermodesulfobacteriota</taxon>
        <taxon>Desulfovibrionia</taxon>
        <taxon>Desulfovibrionales</taxon>
        <taxon>Desulfovibrionaceae</taxon>
        <taxon>Desulfovibrio</taxon>
    </lineage>
</organism>
<comment type="caution">
    <text evidence="6">Lacks conserved residue(s) required for the propagation of feature annotation.</text>
</comment>
<keyword evidence="5 6" id="KW-0949">S-adenosyl-L-methionine</keyword>
<evidence type="ECO:0000313" key="9">
    <source>
        <dbReference type="Proteomes" id="UP000823821"/>
    </source>
</evidence>
<comment type="caution">
    <text evidence="8">The sequence shown here is derived from an EMBL/GenBank/DDBJ whole genome shotgun (WGS) entry which is preliminary data.</text>
</comment>
<proteinExistence type="inferred from homology"/>
<keyword evidence="1 6" id="KW-0963">Cytoplasm</keyword>
<evidence type="ECO:0000256" key="3">
    <source>
        <dbReference type="ARBA" id="ARBA00022603"/>
    </source>
</evidence>
<evidence type="ECO:0000313" key="8">
    <source>
        <dbReference type="EMBL" id="HJA78309.1"/>
    </source>
</evidence>
<feature type="region of interest" description="Disordered" evidence="7">
    <location>
        <begin position="1"/>
        <end position="36"/>
    </location>
</feature>
<evidence type="ECO:0000256" key="7">
    <source>
        <dbReference type="SAM" id="MobiDB-lite"/>
    </source>
</evidence>
<gene>
    <name evidence="6" type="primary">rsmG</name>
    <name evidence="8" type="ORF">H9784_01875</name>
</gene>
<reference evidence="8" key="2">
    <citation type="submission" date="2021-04" db="EMBL/GenBank/DDBJ databases">
        <authorList>
            <person name="Gilroy R."/>
        </authorList>
    </citation>
    <scope>NUCLEOTIDE SEQUENCE</scope>
    <source>
        <strain evidence="8">5032</strain>
    </source>
</reference>
<sequence>MQKRFSPGRATDRARYPARTPSRQASPPVATAPAPTPDELAVCARQAGLDIPDRALPPLAAYLERLLRWNSVMNLVGARDWREALTNLVGDSFHLAAFLDGLPLPAEPLCWDLGSGAGLPGIPLRMIWQRGDYWLVEAREKRALFLSQTLHSLRLPRTHVYRGRAEAFFAGQARGADCVISRAFMPPRPLLDLLAPRLAPGGLVVLLLNEADDDLPPVWELVAEQTYAVRRLSGDRRATAAPAGERRRFRAVRLREAGPCSAPSPARPCTEEIS</sequence>
<name>A0A9D2HM08_9BACT</name>